<sequence length="478" mass="52924">MNDEKYTVVIIGGGITGITAAYYLQKAVKERQLPIECKLVEATHRLGGKVQTVVRDGFVIERGPDSFLARKTSAFRLVREVGLENEIVHNATGKSYILVNGKLYPIPGGAIMGIPTQIGPFITTRLFSPLGKLRAAFDFILPPTKAEGDLSLGQFFRRRLGDEVVDNLIEPLLSGIYAGDIDQMSLMATFPQFFQIEQKYGSLVLGAKRTAPKAQKERKGAFQTLKTGLQSLVDEVEKRMEQGSVIKGVRVERVWREGTGYRLRLSNGDIWKADSIIVAAPHSSVPAMFADYPFFEPFQSIPSTSVATVALAFPESAIEQDIDGTGFVVSRRNDYTITACTWTHKKWPHTAPDGKALLRCYVGRPGDEEIVEQSDDEIVRVVMDDLSKIMRISGRPELIAISRWKEAMPQYNVGHKERLAKIKTHMDAELPGVFLAGSSYEGLGLPDCIDQGENAVKKVLDYLQTAPRKLAEVNSKMS</sequence>
<dbReference type="EMBL" id="CP002293">
    <property type="protein sequence ID" value="ADP75823.1"/>
    <property type="molecule type" value="Genomic_DNA"/>
</dbReference>
<evidence type="ECO:0000259" key="13">
    <source>
        <dbReference type="Pfam" id="PF01593"/>
    </source>
</evidence>
<dbReference type="PANTHER" id="PTHR42923:SF3">
    <property type="entry name" value="PROTOPORPHYRINOGEN OXIDASE"/>
    <property type="match status" value="1"/>
</dbReference>
<organism evidence="14">
    <name type="scientific">Geobacillus sp. (strain Y4.1MC1)</name>
    <dbReference type="NCBI Taxonomy" id="581103"/>
    <lineage>
        <taxon>Bacteria</taxon>
        <taxon>Bacillati</taxon>
        <taxon>Bacillota</taxon>
        <taxon>Bacilli</taxon>
        <taxon>Bacillales</taxon>
        <taxon>Anoxybacillaceae</taxon>
        <taxon>Geobacillus</taxon>
    </lineage>
</organism>
<name>A0A7U4DMA6_GEOS0</name>
<dbReference type="NCBIfam" id="TIGR00562">
    <property type="entry name" value="proto_IX_ox"/>
    <property type="match status" value="1"/>
</dbReference>
<dbReference type="InterPro" id="IPR036188">
    <property type="entry name" value="FAD/NAD-bd_sf"/>
</dbReference>
<keyword evidence="10 11" id="KW-0350">Heme biosynthesis</keyword>
<feature type="domain" description="Amine oxidase" evidence="13">
    <location>
        <begin position="15"/>
        <end position="460"/>
    </location>
</feature>
<comment type="subcellular location">
    <subcellularLocation>
        <location evidence="11">Cytoplasm</location>
    </subcellularLocation>
</comment>
<dbReference type="Pfam" id="PF01593">
    <property type="entry name" value="Amino_oxidase"/>
    <property type="match status" value="1"/>
</dbReference>
<dbReference type="AlphaFoldDB" id="A0A7U4DMA6"/>
<dbReference type="UniPathway" id="UPA00252"/>
<evidence type="ECO:0000256" key="7">
    <source>
        <dbReference type="ARBA" id="ARBA00022630"/>
    </source>
</evidence>
<dbReference type="Gene3D" id="1.10.3110.10">
    <property type="entry name" value="protoporphyrinogen ix oxidase, domain 3"/>
    <property type="match status" value="1"/>
</dbReference>
<feature type="transmembrane region" description="Helical" evidence="12">
    <location>
        <begin position="6"/>
        <end position="24"/>
    </location>
</feature>
<evidence type="ECO:0000256" key="12">
    <source>
        <dbReference type="SAM" id="Phobius"/>
    </source>
</evidence>
<dbReference type="NCBIfam" id="NF008845">
    <property type="entry name" value="PRK11883.1-5"/>
    <property type="match status" value="1"/>
</dbReference>
<evidence type="ECO:0000256" key="6">
    <source>
        <dbReference type="ARBA" id="ARBA00019046"/>
    </source>
</evidence>
<evidence type="ECO:0000313" key="14">
    <source>
        <dbReference type="EMBL" id="ADP75823.1"/>
    </source>
</evidence>
<keyword evidence="7 11" id="KW-0285">Flavoprotein</keyword>
<comment type="pathway">
    <text evidence="3 11">Porphyrin-containing compound metabolism; protoheme biosynthesis.</text>
</comment>
<dbReference type="SUPFAM" id="SSF51905">
    <property type="entry name" value="FAD/NAD(P)-binding domain"/>
    <property type="match status" value="1"/>
</dbReference>
<keyword evidence="9 11" id="KW-0560">Oxidoreductase</keyword>
<evidence type="ECO:0000256" key="11">
    <source>
        <dbReference type="RuleBase" id="RU364052"/>
    </source>
</evidence>
<evidence type="ECO:0000256" key="9">
    <source>
        <dbReference type="ARBA" id="ARBA00023002"/>
    </source>
</evidence>
<dbReference type="Gene3D" id="3.90.660.20">
    <property type="entry name" value="Protoporphyrinogen oxidase, mitochondrial, domain 2"/>
    <property type="match status" value="1"/>
</dbReference>
<proteinExistence type="inferred from homology"/>
<gene>
    <name evidence="14" type="ORF">GY4MC1_3146</name>
</gene>
<evidence type="ECO:0000256" key="4">
    <source>
        <dbReference type="ARBA" id="ARBA00008310"/>
    </source>
</evidence>
<dbReference type="EC" id="1.3.3.15" evidence="5 11"/>
<dbReference type="PANTHER" id="PTHR42923">
    <property type="entry name" value="PROTOPORPHYRINOGEN OXIDASE"/>
    <property type="match status" value="1"/>
</dbReference>
<evidence type="ECO:0000256" key="5">
    <source>
        <dbReference type="ARBA" id="ARBA00012402"/>
    </source>
</evidence>
<keyword evidence="12" id="KW-0812">Transmembrane</keyword>
<reference evidence="14" key="1">
    <citation type="submission" date="2010-10" db="EMBL/GenBank/DDBJ databases">
        <title>Complete sequence of chromosome of Geobacillus sp. Y4.1MC1.</title>
        <authorList>
            <consortium name="US DOE Joint Genome Institute"/>
            <person name="Lucas S."/>
            <person name="Copeland A."/>
            <person name="Lapidus A."/>
            <person name="Cheng J.-F."/>
            <person name="Bruce D."/>
            <person name="Goodwin L."/>
            <person name="Pitluck S."/>
            <person name="Chertkov O."/>
            <person name="Zhang X."/>
            <person name="Detter J.C."/>
            <person name="Han C."/>
            <person name="Tapia R."/>
            <person name="Land M."/>
            <person name="Hauser L."/>
            <person name="Jeffries C."/>
            <person name="Kyrpides N."/>
            <person name="Ivanova N."/>
            <person name="Ovchinnikova G."/>
            <person name="Brumm P."/>
            <person name="Mead D."/>
            <person name="Woyke T."/>
        </authorList>
    </citation>
    <scope>NUCLEOTIDE SEQUENCE [LARGE SCALE GENOMIC DNA]</scope>
    <source>
        <strain evidence="14">Y4.1MC1</strain>
    </source>
</reference>
<dbReference type="KEGG" id="gmc:GY4MC1_3146"/>
<evidence type="ECO:0000256" key="8">
    <source>
        <dbReference type="ARBA" id="ARBA00022827"/>
    </source>
</evidence>
<dbReference type="InterPro" id="IPR002937">
    <property type="entry name" value="Amino_oxidase"/>
</dbReference>
<dbReference type="SUPFAM" id="SSF54373">
    <property type="entry name" value="FAD-linked reductases, C-terminal domain"/>
    <property type="match status" value="1"/>
</dbReference>
<evidence type="ECO:0000256" key="3">
    <source>
        <dbReference type="ARBA" id="ARBA00004744"/>
    </source>
</evidence>
<keyword evidence="12" id="KW-0472">Membrane</keyword>
<protein>
    <recommendedName>
        <fullName evidence="6 11">Coproporphyrinogen III oxidase</fullName>
        <ecNumber evidence="5 11">1.3.3.15</ecNumber>
    </recommendedName>
</protein>
<keyword evidence="12" id="KW-1133">Transmembrane helix</keyword>
<keyword evidence="11" id="KW-0963">Cytoplasm</keyword>
<evidence type="ECO:0000256" key="10">
    <source>
        <dbReference type="ARBA" id="ARBA00023133"/>
    </source>
</evidence>
<dbReference type="GO" id="GO:0005737">
    <property type="term" value="C:cytoplasm"/>
    <property type="evidence" value="ECO:0007669"/>
    <property type="project" value="UniProtKB-SubCell"/>
</dbReference>
<dbReference type="Gene3D" id="3.50.50.60">
    <property type="entry name" value="FAD/NAD(P)-binding domain"/>
    <property type="match status" value="1"/>
</dbReference>
<dbReference type="GO" id="GO:0006783">
    <property type="term" value="P:heme biosynthetic process"/>
    <property type="evidence" value="ECO:0007669"/>
    <property type="project" value="UniProtKB-UniRule"/>
</dbReference>
<dbReference type="FunFam" id="1.10.3110.10:FF:000001">
    <property type="entry name" value="Protoporphyrinogen oxidase"/>
    <property type="match status" value="1"/>
</dbReference>
<dbReference type="InterPro" id="IPR004572">
    <property type="entry name" value="Protoporphyrinogen_oxidase"/>
</dbReference>
<dbReference type="InterPro" id="IPR050464">
    <property type="entry name" value="Zeta_carotene_desat/Oxidored"/>
</dbReference>
<keyword evidence="8 11" id="KW-0274">FAD</keyword>
<evidence type="ECO:0000256" key="1">
    <source>
        <dbReference type="ARBA" id="ARBA00001755"/>
    </source>
</evidence>
<dbReference type="GO" id="GO:0004729">
    <property type="term" value="F:oxygen-dependent protoporphyrinogen oxidase activity"/>
    <property type="evidence" value="ECO:0007669"/>
    <property type="project" value="UniProtKB-UniRule"/>
</dbReference>
<comment type="similarity">
    <text evidence="4 11">Belongs to the protoporphyrinogen/coproporphyrinogen oxidase family. Coproporphyrinogen III oxidase subfamily.</text>
</comment>
<evidence type="ECO:0000256" key="2">
    <source>
        <dbReference type="ARBA" id="ARBA00001974"/>
    </source>
</evidence>
<comment type="cofactor">
    <cofactor evidence="2 11">
        <name>FAD</name>
        <dbReference type="ChEBI" id="CHEBI:57692"/>
    </cofactor>
</comment>
<accession>A0A7U4DMA6</accession>
<comment type="function">
    <text evidence="11">Involved in coproporphyrin-dependent heme b biosynthesis. Catalyzes the oxidation of coproporphyrinogen III to coproporphyrin III.</text>
</comment>
<comment type="catalytic activity">
    <reaction evidence="1">
        <text>coproporphyrinogen III + 3 O2 = coproporphyrin III + 3 H2O2</text>
        <dbReference type="Rhea" id="RHEA:43436"/>
        <dbReference type="ChEBI" id="CHEBI:15379"/>
        <dbReference type="ChEBI" id="CHEBI:16240"/>
        <dbReference type="ChEBI" id="CHEBI:57309"/>
        <dbReference type="ChEBI" id="CHEBI:131725"/>
        <dbReference type="EC" id="1.3.3.15"/>
    </reaction>
    <physiologicalReaction direction="left-to-right" evidence="1">
        <dbReference type="Rhea" id="RHEA:43437"/>
    </physiologicalReaction>
</comment>